<keyword evidence="1" id="KW-0472">Membrane</keyword>
<feature type="transmembrane region" description="Helical" evidence="1">
    <location>
        <begin position="24"/>
        <end position="44"/>
    </location>
</feature>
<evidence type="ECO:0000313" key="3">
    <source>
        <dbReference type="Proteomes" id="UP000651085"/>
    </source>
</evidence>
<dbReference type="RefSeq" id="WP_262434293.1">
    <property type="nucleotide sequence ID" value="NZ_JACRTF010000001.1"/>
</dbReference>
<gene>
    <name evidence="2" type="ORF">H8744_07715</name>
</gene>
<evidence type="ECO:0008006" key="4">
    <source>
        <dbReference type="Google" id="ProtNLM"/>
    </source>
</evidence>
<keyword evidence="1" id="KW-1133">Transmembrane helix</keyword>
<comment type="caution">
    <text evidence="2">The sequence shown here is derived from an EMBL/GenBank/DDBJ whole genome shotgun (WGS) entry which is preliminary data.</text>
</comment>
<evidence type="ECO:0000256" key="1">
    <source>
        <dbReference type="SAM" id="Phobius"/>
    </source>
</evidence>
<keyword evidence="1" id="KW-0812">Transmembrane</keyword>
<proteinExistence type="predicted"/>
<protein>
    <recommendedName>
        <fullName evidence="4">Transmembrane protein</fullName>
    </recommendedName>
</protein>
<sequence length="179" mass="19686">MTTQAIDATIFASSHPDIAKRTSISSLIISCLMLLAGILAFAATFEMEDHSSTLSMGLMVLGSGLFLVGIFRIFWKSKEVVYVPTGSITREQSLYFDLKHMDVLRAMVKSGTFSPDATMKSENSGNIRLDIILSEDKKFAAVQLFQFVPYTYNPVTSVQYFTNGEAASVAAFLAKSKIR</sequence>
<reference evidence="2" key="1">
    <citation type="submission" date="2020-08" db="EMBL/GenBank/DDBJ databases">
        <title>Genome public.</title>
        <authorList>
            <person name="Liu C."/>
            <person name="Sun Q."/>
        </authorList>
    </citation>
    <scope>NUCLEOTIDE SEQUENCE</scope>
    <source>
        <strain evidence="2">N12</strain>
    </source>
</reference>
<dbReference type="EMBL" id="JACRTF010000001">
    <property type="protein sequence ID" value="MBC8593142.1"/>
    <property type="molecule type" value="Genomic_DNA"/>
</dbReference>
<dbReference type="AlphaFoldDB" id="A0A926IJS5"/>
<feature type="transmembrane region" description="Helical" evidence="1">
    <location>
        <begin position="56"/>
        <end position="75"/>
    </location>
</feature>
<keyword evidence="3" id="KW-1185">Reference proteome</keyword>
<name>A0A926IJS5_9BACT</name>
<evidence type="ECO:0000313" key="2">
    <source>
        <dbReference type="EMBL" id="MBC8593142.1"/>
    </source>
</evidence>
<organism evidence="2 3">
    <name type="scientific">Jilunia laotingensis</name>
    <dbReference type="NCBI Taxonomy" id="2763675"/>
    <lineage>
        <taxon>Bacteria</taxon>
        <taxon>Pseudomonadati</taxon>
        <taxon>Bacteroidota</taxon>
        <taxon>Bacteroidia</taxon>
        <taxon>Bacteroidales</taxon>
        <taxon>Bacteroidaceae</taxon>
        <taxon>Jilunia</taxon>
    </lineage>
</organism>
<dbReference type="Proteomes" id="UP000651085">
    <property type="component" value="Unassembled WGS sequence"/>
</dbReference>
<accession>A0A926IJS5</accession>